<dbReference type="Pfam" id="PF01694">
    <property type="entry name" value="Rhomboid"/>
    <property type="match status" value="1"/>
</dbReference>
<keyword evidence="5 7" id="KW-1133">Transmembrane helix</keyword>
<dbReference type="SUPFAM" id="SSF144091">
    <property type="entry name" value="Rhomboid-like"/>
    <property type="match status" value="1"/>
</dbReference>
<dbReference type="RefSeq" id="WP_101331818.1">
    <property type="nucleotide sequence ID" value="NZ_PJNH01000003.1"/>
</dbReference>
<comment type="similarity">
    <text evidence="2">Belongs to the peptidase S54 family.</text>
</comment>
<keyword evidence="10" id="KW-1185">Reference proteome</keyword>
<accession>A0A2I0QRP4</accession>
<evidence type="ECO:0000256" key="2">
    <source>
        <dbReference type="ARBA" id="ARBA00009045"/>
    </source>
</evidence>
<dbReference type="InterPro" id="IPR050925">
    <property type="entry name" value="Rhomboid_protease_S54"/>
</dbReference>
<protein>
    <submittedName>
        <fullName evidence="9">Rhomboid family intramembrane serine protease</fullName>
    </submittedName>
</protein>
<dbReference type="AlphaFoldDB" id="A0A2I0QRP4"/>
<dbReference type="InterPro" id="IPR035952">
    <property type="entry name" value="Rhomboid-like_sf"/>
</dbReference>
<reference evidence="9 10" key="1">
    <citation type="submission" date="2017-06" db="EMBL/GenBank/DDBJ databases">
        <title>the draft geome sequence of Illustriluteabacillus marina B3227.</title>
        <authorList>
            <person name="He R.-H."/>
            <person name="Du Z.-J."/>
        </authorList>
    </citation>
    <scope>NUCLEOTIDE SEQUENCE [LARGE SCALE GENOMIC DNA]</scope>
    <source>
        <strain evidence="9 10">B3227</strain>
    </source>
</reference>
<keyword evidence="3 7" id="KW-0812">Transmembrane</keyword>
<dbReference type="InterPro" id="IPR022764">
    <property type="entry name" value="Peptidase_S54_rhomboid_dom"/>
</dbReference>
<dbReference type="GO" id="GO:0006508">
    <property type="term" value="P:proteolysis"/>
    <property type="evidence" value="ECO:0007669"/>
    <property type="project" value="UniProtKB-KW"/>
</dbReference>
<dbReference type="GO" id="GO:0016020">
    <property type="term" value="C:membrane"/>
    <property type="evidence" value="ECO:0007669"/>
    <property type="project" value="UniProtKB-SubCell"/>
</dbReference>
<dbReference type="EMBL" id="PJNH01000003">
    <property type="protein sequence ID" value="PKR77015.1"/>
    <property type="molecule type" value="Genomic_DNA"/>
</dbReference>
<sequence length="207" mass="23654">MYFLRTESFSQFIRLYPIITIIIAIHTAFFVFNHVLTIFMPGLESYYYLLMGQNYFIAVEGEYWRLITPIFLHAGFTHVLFNSFSLVLFGPVLERMLGKFKFILAYLICGILANVATLYLAPLNYASVGASGAIFGLFGLYVFMLLFRQDLLDSQSRQMIMVIVIFALVMTFVNSNINIYAHIFGLIAGVALGPIILNRVRPIPHYF</sequence>
<keyword evidence="9" id="KW-0645">Protease</keyword>
<name>A0A2I0QRP4_9BACI</name>
<dbReference type="GO" id="GO:0004252">
    <property type="term" value="F:serine-type endopeptidase activity"/>
    <property type="evidence" value="ECO:0007669"/>
    <property type="project" value="InterPro"/>
</dbReference>
<evidence type="ECO:0000259" key="8">
    <source>
        <dbReference type="Pfam" id="PF01694"/>
    </source>
</evidence>
<feature type="transmembrane region" description="Helical" evidence="7">
    <location>
        <begin position="102"/>
        <end position="121"/>
    </location>
</feature>
<dbReference type="Proteomes" id="UP000243524">
    <property type="component" value="Unassembled WGS sequence"/>
</dbReference>
<comment type="subcellular location">
    <subcellularLocation>
        <location evidence="1">Membrane</location>
        <topology evidence="1">Multi-pass membrane protein</topology>
    </subcellularLocation>
</comment>
<dbReference type="Gene3D" id="1.20.1540.10">
    <property type="entry name" value="Rhomboid-like"/>
    <property type="match status" value="1"/>
</dbReference>
<evidence type="ECO:0000256" key="1">
    <source>
        <dbReference type="ARBA" id="ARBA00004141"/>
    </source>
</evidence>
<feature type="transmembrane region" description="Helical" evidence="7">
    <location>
        <begin position="63"/>
        <end position="90"/>
    </location>
</feature>
<gene>
    <name evidence="9" type="ORF">CEY16_09710</name>
</gene>
<dbReference type="PANTHER" id="PTHR43731:SF14">
    <property type="entry name" value="PRESENILIN-ASSOCIATED RHOMBOID-LIKE PROTEIN, MITOCHONDRIAL"/>
    <property type="match status" value="1"/>
</dbReference>
<organism evidence="9 10">
    <name type="scientific">Halalkalibacillus sediminis</name>
    <dbReference type="NCBI Taxonomy" id="2018042"/>
    <lineage>
        <taxon>Bacteria</taxon>
        <taxon>Bacillati</taxon>
        <taxon>Bacillota</taxon>
        <taxon>Bacilli</taxon>
        <taxon>Bacillales</taxon>
        <taxon>Bacillaceae</taxon>
        <taxon>Halalkalibacillus</taxon>
    </lineage>
</organism>
<evidence type="ECO:0000256" key="5">
    <source>
        <dbReference type="ARBA" id="ARBA00022989"/>
    </source>
</evidence>
<keyword evidence="6 7" id="KW-0472">Membrane</keyword>
<evidence type="ECO:0000256" key="6">
    <source>
        <dbReference type="ARBA" id="ARBA00023136"/>
    </source>
</evidence>
<keyword evidence="4" id="KW-0378">Hydrolase</keyword>
<feature type="transmembrane region" description="Helical" evidence="7">
    <location>
        <begin position="12"/>
        <end position="43"/>
    </location>
</feature>
<evidence type="ECO:0000256" key="3">
    <source>
        <dbReference type="ARBA" id="ARBA00022692"/>
    </source>
</evidence>
<feature type="transmembrane region" description="Helical" evidence="7">
    <location>
        <begin position="183"/>
        <end position="200"/>
    </location>
</feature>
<proteinExistence type="inferred from homology"/>
<evidence type="ECO:0000313" key="9">
    <source>
        <dbReference type="EMBL" id="PKR77015.1"/>
    </source>
</evidence>
<dbReference type="PANTHER" id="PTHR43731">
    <property type="entry name" value="RHOMBOID PROTEASE"/>
    <property type="match status" value="1"/>
</dbReference>
<evidence type="ECO:0000256" key="4">
    <source>
        <dbReference type="ARBA" id="ARBA00022801"/>
    </source>
</evidence>
<feature type="transmembrane region" description="Helical" evidence="7">
    <location>
        <begin position="127"/>
        <end position="147"/>
    </location>
</feature>
<evidence type="ECO:0000313" key="10">
    <source>
        <dbReference type="Proteomes" id="UP000243524"/>
    </source>
</evidence>
<evidence type="ECO:0000256" key="7">
    <source>
        <dbReference type="SAM" id="Phobius"/>
    </source>
</evidence>
<feature type="transmembrane region" description="Helical" evidence="7">
    <location>
        <begin position="159"/>
        <end position="177"/>
    </location>
</feature>
<dbReference type="OrthoDB" id="9813074at2"/>
<comment type="caution">
    <text evidence="9">The sequence shown here is derived from an EMBL/GenBank/DDBJ whole genome shotgun (WGS) entry which is preliminary data.</text>
</comment>
<feature type="domain" description="Peptidase S54 rhomboid" evidence="8">
    <location>
        <begin position="61"/>
        <end position="198"/>
    </location>
</feature>